<dbReference type="PANTHER" id="PTHR24404">
    <property type="entry name" value="ZINC FINGER PROTEIN"/>
    <property type="match status" value="1"/>
</dbReference>
<feature type="domain" description="C2H2-type" evidence="11">
    <location>
        <begin position="388"/>
        <end position="410"/>
    </location>
</feature>
<evidence type="ECO:0000256" key="7">
    <source>
        <dbReference type="ARBA" id="ARBA00023242"/>
    </source>
</evidence>
<feature type="transmembrane region" description="Helical" evidence="10">
    <location>
        <begin position="227"/>
        <end position="250"/>
    </location>
</feature>
<evidence type="ECO:0000313" key="12">
    <source>
        <dbReference type="EMBL" id="CAE1228934.1"/>
    </source>
</evidence>
<dbReference type="Gene3D" id="3.30.160.60">
    <property type="entry name" value="Classic Zinc Finger"/>
    <property type="match status" value="3"/>
</dbReference>
<dbReference type="AlphaFoldDB" id="A0A812BGH1"/>
<keyword evidence="10" id="KW-0472">Membrane</keyword>
<evidence type="ECO:0000256" key="6">
    <source>
        <dbReference type="ARBA" id="ARBA00023125"/>
    </source>
</evidence>
<evidence type="ECO:0000256" key="10">
    <source>
        <dbReference type="SAM" id="Phobius"/>
    </source>
</evidence>
<sequence>MSLSQSLGLFSSRFPFLSITALVSLSLSHRASHTYIFLSFSFTGLLTLTSLSLFLTGQNITIHCNCFFLSFFLSSFLSTVAVFAMQLTVSAAKMMALAAATPRISTPQTGFVVYNLFCETLLLLQPRWLLWHVVSAKNTYMFPNKIYLVFSIINAKRKKQRREKERANDVKADSVSVSIPPVSPFFFPPLQISTQPPLLAGVPLLPLASLLPLHSCFFLFTISNDYICFICLSVFWGFLPFSVSFLSISLPSLNPFSSSTNFSPPPLCDFFTKYMCRNCGQQFESTEDMDAHIETHNRGNPPHCCFVCGKSYRTPSKLRRHVRVHSGERPYACSLCERRFTRSDHVKQHMKVHQPQRQRNQCRLCGLRFGKPATLYTHLQGHGIETLHMCDSCGETFREEDHLARHKRVHHTVAGGNGNGSQDALNQNAVSTTTQVTDDTDQELKMDHSSDENVNALSIACFGMNTPGSNRSTPLRTLPDESRPASSEQPPHCLVSLDTSDRFIDQRVCDESYENSALNLSTKPDVNPQISIPSCYTPTDSNTMANHSSLPYIKTEPVNNGVSMYMTPSFSGEERNDDVGERVEENSSLSEERFAEGSPSLMQTPYAHTLRTTTTTTTATNGGTIASLLQQQHTESIPPSFSLQRNTQLASESYTQPFQSKRCHHCVSCGIWFEDLAMSMLHNSLHFTDGHNEFSYCFCLSLSLSLSDHFPSYFIPGN</sequence>
<evidence type="ECO:0000256" key="4">
    <source>
        <dbReference type="ARBA" id="ARBA00022771"/>
    </source>
</evidence>
<feature type="domain" description="C2H2-type" evidence="11">
    <location>
        <begin position="303"/>
        <end position="330"/>
    </location>
</feature>
<feature type="transmembrane region" description="Helical" evidence="10">
    <location>
        <begin position="198"/>
        <end position="220"/>
    </location>
</feature>
<keyword evidence="7" id="KW-0539">Nucleus</keyword>
<proteinExistence type="predicted"/>
<dbReference type="InterPro" id="IPR036236">
    <property type="entry name" value="Znf_C2H2_sf"/>
</dbReference>
<dbReference type="SUPFAM" id="SSF57667">
    <property type="entry name" value="beta-beta-alpha zinc fingers"/>
    <property type="match status" value="2"/>
</dbReference>
<dbReference type="SMART" id="SM00355">
    <property type="entry name" value="ZnF_C2H2"/>
    <property type="match status" value="6"/>
</dbReference>
<evidence type="ECO:0000256" key="1">
    <source>
        <dbReference type="ARBA" id="ARBA00004123"/>
    </source>
</evidence>
<dbReference type="GO" id="GO:0005634">
    <property type="term" value="C:nucleus"/>
    <property type="evidence" value="ECO:0007669"/>
    <property type="project" value="UniProtKB-SubCell"/>
</dbReference>
<dbReference type="InterPro" id="IPR013087">
    <property type="entry name" value="Znf_C2H2_type"/>
</dbReference>
<organism evidence="12 13">
    <name type="scientific">Acanthosepion pharaonis</name>
    <name type="common">Pharaoh cuttlefish</name>
    <name type="synonym">Sepia pharaonis</name>
    <dbReference type="NCBI Taxonomy" id="158019"/>
    <lineage>
        <taxon>Eukaryota</taxon>
        <taxon>Metazoa</taxon>
        <taxon>Spiralia</taxon>
        <taxon>Lophotrochozoa</taxon>
        <taxon>Mollusca</taxon>
        <taxon>Cephalopoda</taxon>
        <taxon>Coleoidea</taxon>
        <taxon>Decapodiformes</taxon>
        <taxon>Sepiida</taxon>
        <taxon>Sepiina</taxon>
        <taxon>Sepiidae</taxon>
        <taxon>Acanthosepion</taxon>
    </lineage>
</organism>
<dbReference type="GO" id="GO:0000978">
    <property type="term" value="F:RNA polymerase II cis-regulatory region sequence-specific DNA binding"/>
    <property type="evidence" value="ECO:0007669"/>
    <property type="project" value="TreeGrafter"/>
</dbReference>
<name>A0A812BGH1_ACAPH</name>
<feature type="transmembrane region" description="Helical" evidence="10">
    <location>
        <begin position="67"/>
        <end position="87"/>
    </location>
</feature>
<dbReference type="PROSITE" id="PS00028">
    <property type="entry name" value="ZINC_FINGER_C2H2_1"/>
    <property type="match status" value="3"/>
</dbReference>
<evidence type="ECO:0000256" key="8">
    <source>
        <dbReference type="PROSITE-ProRule" id="PRU00042"/>
    </source>
</evidence>
<dbReference type="Proteomes" id="UP000597762">
    <property type="component" value="Unassembled WGS sequence"/>
</dbReference>
<dbReference type="GO" id="GO:0003700">
    <property type="term" value="F:DNA-binding transcription factor activity"/>
    <property type="evidence" value="ECO:0007669"/>
    <property type="project" value="TreeGrafter"/>
</dbReference>
<keyword evidence="10" id="KW-1133">Transmembrane helix</keyword>
<dbReference type="FunFam" id="3.30.160.60:FF:000100">
    <property type="entry name" value="Zinc finger 45-like"/>
    <property type="match status" value="1"/>
</dbReference>
<evidence type="ECO:0000256" key="9">
    <source>
        <dbReference type="SAM" id="MobiDB-lite"/>
    </source>
</evidence>
<keyword evidence="5" id="KW-0862">Zinc</keyword>
<dbReference type="FunFam" id="3.30.160.60:FF:000340">
    <property type="entry name" value="zinc finger protein 473 isoform X1"/>
    <property type="match status" value="1"/>
</dbReference>
<evidence type="ECO:0000256" key="5">
    <source>
        <dbReference type="ARBA" id="ARBA00022833"/>
    </source>
</evidence>
<reference evidence="12" key="1">
    <citation type="submission" date="2021-01" db="EMBL/GenBank/DDBJ databases">
        <authorList>
            <person name="Li R."/>
            <person name="Bekaert M."/>
        </authorList>
    </citation>
    <scope>NUCLEOTIDE SEQUENCE</scope>
    <source>
        <strain evidence="12">Farmed</strain>
    </source>
</reference>
<keyword evidence="13" id="KW-1185">Reference proteome</keyword>
<dbReference type="Pfam" id="PF00096">
    <property type="entry name" value="zf-C2H2"/>
    <property type="match status" value="3"/>
</dbReference>
<evidence type="ECO:0000313" key="13">
    <source>
        <dbReference type="Proteomes" id="UP000597762"/>
    </source>
</evidence>
<feature type="region of interest" description="Disordered" evidence="9">
    <location>
        <begin position="465"/>
        <end position="494"/>
    </location>
</feature>
<keyword evidence="2" id="KW-0479">Metal-binding</keyword>
<evidence type="ECO:0000256" key="3">
    <source>
        <dbReference type="ARBA" id="ARBA00022737"/>
    </source>
</evidence>
<comment type="caution">
    <text evidence="12">The sequence shown here is derived from an EMBL/GenBank/DDBJ whole genome shotgun (WGS) entry which is preliminary data.</text>
</comment>
<feature type="domain" description="C2H2-type" evidence="11">
    <location>
        <begin position="331"/>
        <end position="358"/>
    </location>
</feature>
<dbReference type="GO" id="GO:0006357">
    <property type="term" value="P:regulation of transcription by RNA polymerase II"/>
    <property type="evidence" value="ECO:0007669"/>
    <property type="project" value="TreeGrafter"/>
</dbReference>
<gene>
    <name evidence="12" type="ORF">SPHA_17042</name>
</gene>
<keyword evidence="10" id="KW-0812">Transmembrane</keyword>
<dbReference type="PANTHER" id="PTHR24404:SF106">
    <property type="entry name" value="C2H2-TYPE DOMAIN-CONTAINING PROTEIN"/>
    <property type="match status" value="1"/>
</dbReference>
<keyword evidence="6" id="KW-0238">DNA-binding</keyword>
<comment type="subcellular location">
    <subcellularLocation>
        <location evidence="1">Nucleus</location>
    </subcellularLocation>
</comment>
<feature type="compositionally biased region" description="Polar residues" evidence="9">
    <location>
        <begin position="466"/>
        <end position="475"/>
    </location>
</feature>
<keyword evidence="4 8" id="KW-0863">Zinc-finger</keyword>
<evidence type="ECO:0000259" key="11">
    <source>
        <dbReference type="PROSITE" id="PS50157"/>
    </source>
</evidence>
<feature type="transmembrane region" description="Helical" evidence="10">
    <location>
        <begin position="34"/>
        <end position="55"/>
    </location>
</feature>
<dbReference type="PROSITE" id="PS50157">
    <property type="entry name" value="ZINC_FINGER_C2H2_2"/>
    <property type="match status" value="4"/>
</dbReference>
<accession>A0A812BGH1</accession>
<keyword evidence="3" id="KW-0677">Repeat</keyword>
<dbReference type="EMBL" id="CAHIKZ030000603">
    <property type="protein sequence ID" value="CAE1228934.1"/>
    <property type="molecule type" value="Genomic_DNA"/>
</dbReference>
<feature type="domain" description="C2H2-type" evidence="11">
    <location>
        <begin position="274"/>
        <end position="301"/>
    </location>
</feature>
<dbReference type="OrthoDB" id="8922241at2759"/>
<dbReference type="GO" id="GO:0008270">
    <property type="term" value="F:zinc ion binding"/>
    <property type="evidence" value="ECO:0007669"/>
    <property type="project" value="UniProtKB-KW"/>
</dbReference>
<protein>
    <recommendedName>
        <fullName evidence="11">C2H2-type domain-containing protein</fullName>
    </recommendedName>
</protein>
<evidence type="ECO:0000256" key="2">
    <source>
        <dbReference type="ARBA" id="ARBA00022723"/>
    </source>
</evidence>
<dbReference type="InterPro" id="IPR050589">
    <property type="entry name" value="Ikaros_C2H2-ZF"/>
</dbReference>